<accession>A0A0W7WPF0</accession>
<dbReference type="RefSeq" id="WP_058860404.1">
    <property type="nucleotide sequence ID" value="NZ_LPXO01000001.1"/>
</dbReference>
<name>A0A0W7WPF0_9RHOB</name>
<dbReference type="Proteomes" id="UP000054396">
    <property type="component" value="Unassembled WGS sequence"/>
</dbReference>
<keyword evidence="1" id="KW-0175">Coiled coil</keyword>
<feature type="coiled-coil region" evidence="1">
    <location>
        <begin position="111"/>
        <end position="248"/>
    </location>
</feature>
<feature type="chain" id="PRO_5006936546" evidence="3">
    <location>
        <begin position="27"/>
        <end position="443"/>
    </location>
</feature>
<dbReference type="SUPFAM" id="SSF57997">
    <property type="entry name" value="Tropomyosin"/>
    <property type="match status" value="1"/>
</dbReference>
<keyword evidence="3" id="KW-0732">Signal</keyword>
<dbReference type="STRING" id="1685382.AVJ23_01630"/>
<protein>
    <submittedName>
        <fullName evidence="4">Uncharacterized protein</fullName>
    </submittedName>
</protein>
<proteinExistence type="predicted"/>
<keyword evidence="5" id="KW-1185">Reference proteome</keyword>
<dbReference type="Gene3D" id="1.10.287.1490">
    <property type="match status" value="1"/>
</dbReference>
<organism evidence="4 5">
    <name type="scientific">Pseudoponticoccus marisrubri</name>
    <dbReference type="NCBI Taxonomy" id="1685382"/>
    <lineage>
        <taxon>Bacteria</taxon>
        <taxon>Pseudomonadati</taxon>
        <taxon>Pseudomonadota</taxon>
        <taxon>Alphaproteobacteria</taxon>
        <taxon>Rhodobacterales</taxon>
        <taxon>Roseobacteraceae</taxon>
        <taxon>Pseudoponticoccus</taxon>
    </lineage>
</organism>
<evidence type="ECO:0000313" key="5">
    <source>
        <dbReference type="Proteomes" id="UP000054396"/>
    </source>
</evidence>
<evidence type="ECO:0000256" key="1">
    <source>
        <dbReference type="SAM" id="Coils"/>
    </source>
</evidence>
<evidence type="ECO:0000313" key="4">
    <source>
        <dbReference type="EMBL" id="KUF12458.1"/>
    </source>
</evidence>
<evidence type="ECO:0000256" key="3">
    <source>
        <dbReference type="SAM" id="SignalP"/>
    </source>
</evidence>
<comment type="caution">
    <text evidence="4">The sequence shown here is derived from an EMBL/GenBank/DDBJ whole genome shotgun (WGS) entry which is preliminary data.</text>
</comment>
<evidence type="ECO:0000256" key="2">
    <source>
        <dbReference type="SAM" id="MobiDB-lite"/>
    </source>
</evidence>
<feature type="signal peptide" evidence="3">
    <location>
        <begin position="1"/>
        <end position="26"/>
    </location>
</feature>
<feature type="compositionally biased region" description="Low complexity" evidence="2">
    <location>
        <begin position="94"/>
        <end position="106"/>
    </location>
</feature>
<sequence>MTKTLFSGSRAACACLIAALPMPGAAQEFSCAQIAQMLAFATSQAQDTGALTEMAAAQGCDLPEAADPGPGVTTVDTPQADGPESVPRTTEVETAPGTAPGTDTAAEPSATEALQTALDEARIARDAAQARAAEAADDLVQLRGDVADLEAEMAALQAELTEARAEFETALAQAEADAAEAQAEAEAQLATLGAERDAARDRADAAEARASEAEGAIADAEARLDEALDLAAAERLRADAALERAERELEDRLRLVGRLVAHTETALFGLLSELDLSECMRPTVQVSVEGETVIARLSGQVPGFAAERLEALSLPLTRVETDFDPTLSDTSCALALDGFTFVETGGRILGAEARAAQEMLPELAGIADCDRIGQVIEENPRLAEYRAATPGLSGARGAWVARELGGTRRLAACVLEDGAYVRTFRPNTSEATRYLTVLAEAPE</sequence>
<gene>
    <name evidence="4" type="ORF">AVJ23_01630</name>
</gene>
<feature type="region of interest" description="Disordered" evidence="2">
    <location>
        <begin position="64"/>
        <end position="109"/>
    </location>
</feature>
<dbReference type="EMBL" id="LPXO01000001">
    <property type="protein sequence ID" value="KUF12458.1"/>
    <property type="molecule type" value="Genomic_DNA"/>
</dbReference>
<dbReference type="AlphaFoldDB" id="A0A0W7WPF0"/>
<reference evidence="4 5" key="1">
    <citation type="submission" date="2015-12" db="EMBL/GenBank/DDBJ databases">
        <authorList>
            <person name="Shamseldin A."/>
            <person name="Moawad H."/>
            <person name="Abd El-Rahim W.M."/>
            <person name="Sadowsky M.J."/>
        </authorList>
    </citation>
    <scope>NUCLEOTIDE SEQUENCE [LARGE SCALE GENOMIC DNA]</scope>
    <source>
        <strain evidence="4 5">SJ5A-1</strain>
    </source>
</reference>